<dbReference type="InterPro" id="IPR038324">
    <property type="entry name" value="Rpb4/RPC9_sf"/>
</dbReference>
<name>A0A6A6VV13_9PEZI</name>
<protein>
    <recommendedName>
        <fullName evidence="6">DNA-directed RNA polymerase III subunit RPC9</fullName>
    </recommendedName>
</protein>
<dbReference type="Pfam" id="PF03874">
    <property type="entry name" value="RNA_pol_Rpb4"/>
    <property type="match status" value="1"/>
</dbReference>
<accession>A0A6A6VV13</accession>
<dbReference type="AlphaFoldDB" id="A0A6A6VV13"/>
<keyword evidence="5" id="KW-1185">Reference proteome</keyword>
<dbReference type="Proteomes" id="UP000799437">
    <property type="component" value="Unassembled WGS sequence"/>
</dbReference>
<dbReference type="OrthoDB" id="1746530at2759"/>
<dbReference type="EMBL" id="ML996584">
    <property type="protein sequence ID" value="KAF2753460.1"/>
    <property type="molecule type" value="Genomic_DNA"/>
</dbReference>
<dbReference type="InterPro" id="IPR005574">
    <property type="entry name" value="Rpb4/RPC9"/>
</dbReference>
<dbReference type="SUPFAM" id="SSF47819">
    <property type="entry name" value="HRDC-like"/>
    <property type="match status" value="1"/>
</dbReference>
<comment type="subcellular location">
    <subcellularLocation>
        <location evidence="1">Nucleus</location>
    </subcellularLocation>
</comment>
<dbReference type="GO" id="GO:0000166">
    <property type="term" value="F:nucleotide binding"/>
    <property type="evidence" value="ECO:0007669"/>
    <property type="project" value="InterPro"/>
</dbReference>
<proteinExistence type="predicted"/>
<dbReference type="InterPro" id="IPR010997">
    <property type="entry name" value="HRDC-like_sf"/>
</dbReference>
<dbReference type="Gene3D" id="1.20.1250.40">
    <property type="match status" value="1"/>
</dbReference>
<evidence type="ECO:0000256" key="1">
    <source>
        <dbReference type="ARBA" id="ARBA00004123"/>
    </source>
</evidence>
<dbReference type="GeneID" id="54490748"/>
<dbReference type="GO" id="GO:0005634">
    <property type="term" value="C:nucleus"/>
    <property type="evidence" value="ECO:0007669"/>
    <property type="project" value="UniProtKB-SubCell"/>
</dbReference>
<evidence type="ECO:0000313" key="5">
    <source>
        <dbReference type="Proteomes" id="UP000799437"/>
    </source>
</evidence>
<organism evidence="4 5">
    <name type="scientific">Pseudovirgaria hyperparasitica</name>
    <dbReference type="NCBI Taxonomy" id="470096"/>
    <lineage>
        <taxon>Eukaryota</taxon>
        <taxon>Fungi</taxon>
        <taxon>Dikarya</taxon>
        <taxon>Ascomycota</taxon>
        <taxon>Pezizomycotina</taxon>
        <taxon>Dothideomycetes</taxon>
        <taxon>Dothideomycetes incertae sedis</taxon>
        <taxon>Acrospermales</taxon>
        <taxon>Acrospermaceae</taxon>
        <taxon>Pseudovirgaria</taxon>
    </lineage>
</organism>
<feature type="region of interest" description="Disordered" evidence="3">
    <location>
        <begin position="200"/>
        <end position="235"/>
    </location>
</feature>
<evidence type="ECO:0008006" key="6">
    <source>
        <dbReference type="Google" id="ProtNLM"/>
    </source>
</evidence>
<dbReference type="GO" id="GO:0006352">
    <property type="term" value="P:DNA-templated transcription initiation"/>
    <property type="evidence" value="ECO:0007669"/>
    <property type="project" value="InterPro"/>
</dbReference>
<sequence>MSTRKNNLNLTMTKIHEDLPPEPVLAAAATAAVVAAPTNPSTRPGTKVASQEAQIMPQIKGSKPIDAWEALQCIQSTRQSYAHRLTTLPPNTPDPTPPNLTYILTQAHTYLTSPDSPVRPAATTSFTLDTPLRLVQRVTQAFGPNAIYETEYLQLLDLRPRNAIELETVIEDFEMRFGERQGELLGIVREVLGEVPRVTAEERAKGVAEEEERRRLEMVEEGKGRKDKGKGKERA</sequence>
<reference evidence="4" key="1">
    <citation type="journal article" date="2020" name="Stud. Mycol.">
        <title>101 Dothideomycetes genomes: a test case for predicting lifestyles and emergence of pathogens.</title>
        <authorList>
            <person name="Haridas S."/>
            <person name="Albert R."/>
            <person name="Binder M."/>
            <person name="Bloem J."/>
            <person name="Labutti K."/>
            <person name="Salamov A."/>
            <person name="Andreopoulos B."/>
            <person name="Baker S."/>
            <person name="Barry K."/>
            <person name="Bills G."/>
            <person name="Bluhm B."/>
            <person name="Cannon C."/>
            <person name="Castanera R."/>
            <person name="Culley D."/>
            <person name="Daum C."/>
            <person name="Ezra D."/>
            <person name="Gonzalez J."/>
            <person name="Henrissat B."/>
            <person name="Kuo A."/>
            <person name="Liang C."/>
            <person name="Lipzen A."/>
            <person name="Lutzoni F."/>
            <person name="Magnuson J."/>
            <person name="Mondo S."/>
            <person name="Nolan M."/>
            <person name="Ohm R."/>
            <person name="Pangilinan J."/>
            <person name="Park H.-J."/>
            <person name="Ramirez L."/>
            <person name="Alfaro M."/>
            <person name="Sun H."/>
            <person name="Tritt A."/>
            <person name="Yoshinaga Y."/>
            <person name="Zwiers L.-H."/>
            <person name="Turgeon B."/>
            <person name="Goodwin S."/>
            <person name="Spatafora J."/>
            <person name="Crous P."/>
            <person name="Grigoriev I."/>
        </authorList>
    </citation>
    <scope>NUCLEOTIDE SEQUENCE</scope>
    <source>
        <strain evidence="4">CBS 121739</strain>
    </source>
</reference>
<evidence type="ECO:0000313" key="4">
    <source>
        <dbReference type="EMBL" id="KAF2753460.1"/>
    </source>
</evidence>
<dbReference type="RefSeq" id="XP_033595911.1">
    <property type="nucleotide sequence ID" value="XM_033749694.1"/>
</dbReference>
<evidence type="ECO:0000256" key="2">
    <source>
        <dbReference type="ARBA" id="ARBA00023242"/>
    </source>
</evidence>
<keyword evidence="2" id="KW-0539">Nucleus</keyword>
<evidence type="ECO:0000256" key="3">
    <source>
        <dbReference type="SAM" id="MobiDB-lite"/>
    </source>
</evidence>
<dbReference type="GO" id="GO:0030880">
    <property type="term" value="C:RNA polymerase complex"/>
    <property type="evidence" value="ECO:0007669"/>
    <property type="project" value="InterPro"/>
</dbReference>
<gene>
    <name evidence="4" type="ORF">EJ05DRAFT_541959</name>
</gene>